<proteinExistence type="predicted"/>
<protein>
    <submittedName>
        <fullName evidence="1">Uncharacterized protein</fullName>
    </submittedName>
</protein>
<evidence type="ECO:0000313" key="2">
    <source>
        <dbReference type="Proteomes" id="UP000190814"/>
    </source>
</evidence>
<accession>A0A1T4VME5</accession>
<dbReference type="RefSeq" id="WP_159444305.1">
    <property type="nucleotide sequence ID" value="NZ_FUXZ01000007.1"/>
</dbReference>
<dbReference type="EMBL" id="FUXZ01000007">
    <property type="protein sequence ID" value="SKA66065.1"/>
    <property type="molecule type" value="Genomic_DNA"/>
</dbReference>
<dbReference type="OrthoDB" id="9806181at2"/>
<evidence type="ECO:0000313" key="1">
    <source>
        <dbReference type="EMBL" id="SKA66065.1"/>
    </source>
</evidence>
<gene>
    <name evidence="1" type="ORF">SAMN02745111_01211</name>
</gene>
<organism evidence="1 2">
    <name type="scientific">Eubacterium uniforme</name>
    <dbReference type="NCBI Taxonomy" id="39495"/>
    <lineage>
        <taxon>Bacteria</taxon>
        <taxon>Bacillati</taxon>
        <taxon>Bacillota</taxon>
        <taxon>Clostridia</taxon>
        <taxon>Eubacteriales</taxon>
        <taxon>Eubacteriaceae</taxon>
        <taxon>Eubacterium</taxon>
    </lineage>
</organism>
<keyword evidence="2" id="KW-1185">Reference proteome</keyword>
<reference evidence="1 2" key="1">
    <citation type="submission" date="2017-02" db="EMBL/GenBank/DDBJ databases">
        <authorList>
            <person name="Peterson S.W."/>
        </authorList>
    </citation>
    <scope>NUCLEOTIDE SEQUENCE [LARGE SCALE GENOMIC DNA]</scope>
    <source>
        <strain evidence="1 2">ATCC 35992</strain>
    </source>
</reference>
<sequence>MSREDDVAVFRDTERLCKINERLKASVKNATAGQKLILEIDSVSK</sequence>
<dbReference type="Proteomes" id="UP000190814">
    <property type="component" value="Unassembled WGS sequence"/>
</dbReference>
<name>A0A1T4VME5_9FIRM</name>
<dbReference type="AlphaFoldDB" id="A0A1T4VME5"/>
<dbReference type="STRING" id="39495.SAMN02745111_01211"/>